<evidence type="ECO:0000313" key="1">
    <source>
        <dbReference type="EMBL" id="VDL78196.1"/>
    </source>
</evidence>
<dbReference type="AlphaFoldDB" id="A0A0N4YDC0"/>
<name>A0A0N4YDC0_NIPBR</name>
<dbReference type="STRING" id="27835.A0A0N4YDC0"/>
<organism evidence="3">
    <name type="scientific">Nippostrongylus brasiliensis</name>
    <name type="common">Rat hookworm</name>
    <dbReference type="NCBI Taxonomy" id="27835"/>
    <lineage>
        <taxon>Eukaryota</taxon>
        <taxon>Metazoa</taxon>
        <taxon>Ecdysozoa</taxon>
        <taxon>Nematoda</taxon>
        <taxon>Chromadorea</taxon>
        <taxon>Rhabditida</taxon>
        <taxon>Rhabditina</taxon>
        <taxon>Rhabditomorpha</taxon>
        <taxon>Strongyloidea</taxon>
        <taxon>Heligmosomidae</taxon>
        <taxon>Nippostrongylus</taxon>
    </lineage>
</organism>
<reference evidence="1 2" key="2">
    <citation type="submission" date="2018-11" db="EMBL/GenBank/DDBJ databases">
        <authorList>
            <consortium name="Pathogen Informatics"/>
        </authorList>
    </citation>
    <scope>NUCLEOTIDE SEQUENCE [LARGE SCALE GENOMIC DNA]</scope>
</reference>
<proteinExistence type="predicted"/>
<dbReference type="EMBL" id="UYSL01021422">
    <property type="protein sequence ID" value="VDL78196.1"/>
    <property type="molecule type" value="Genomic_DNA"/>
</dbReference>
<gene>
    <name evidence="1" type="ORF">NBR_LOCUS14607</name>
</gene>
<sequence length="139" mass="15182">MVMTTAARLGGKLLAVSSPRGGEAWNQNRKDTHDSFDVTKEAAAAMRHKVVTMFGSVQSINEPFACLIHKTLFSPHGIYPAGTAKTYSVALKAYLAPHLRCDLYQVLDAPIDRKVAYRNKKRPATRGSEALYGESSSAQ</sequence>
<evidence type="ECO:0000313" key="3">
    <source>
        <dbReference type="WBParaSite" id="NBR_0001460601-mRNA-1"/>
    </source>
</evidence>
<accession>A0A0N4YDC0</accession>
<evidence type="ECO:0000313" key="2">
    <source>
        <dbReference type="Proteomes" id="UP000271162"/>
    </source>
</evidence>
<dbReference type="WBParaSite" id="NBR_0001460601-mRNA-1">
    <property type="protein sequence ID" value="NBR_0001460601-mRNA-1"/>
    <property type="gene ID" value="NBR_0001460601"/>
</dbReference>
<protein>
    <submittedName>
        <fullName evidence="3">Short chain dehydrogenase</fullName>
    </submittedName>
</protein>
<keyword evidence="2" id="KW-1185">Reference proteome</keyword>
<dbReference type="Proteomes" id="UP000271162">
    <property type="component" value="Unassembled WGS sequence"/>
</dbReference>
<reference evidence="3" key="1">
    <citation type="submission" date="2017-02" db="UniProtKB">
        <authorList>
            <consortium name="WormBaseParasite"/>
        </authorList>
    </citation>
    <scope>IDENTIFICATION</scope>
</reference>